<dbReference type="Proteomes" id="UP000016930">
    <property type="component" value="Unassembled WGS sequence"/>
</dbReference>
<dbReference type="OrthoDB" id="3257768at2759"/>
<organism evidence="1 2">
    <name type="scientific">Ceriporiopsis subvermispora (strain B)</name>
    <name type="common">White-rot fungus</name>
    <name type="synonym">Gelatoporia subvermispora</name>
    <dbReference type="NCBI Taxonomy" id="914234"/>
    <lineage>
        <taxon>Eukaryota</taxon>
        <taxon>Fungi</taxon>
        <taxon>Dikarya</taxon>
        <taxon>Basidiomycota</taxon>
        <taxon>Agaricomycotina</taxon>
        <taxon>Agaricomycetes</taxon>
        <taxon>Polyporales</taxon>
        <taxon>Gelatoporiaceae</taxon>
        <taxon>Gelatoporia</taxon>
    </lineage>
</organism>
<evidence type="ECO:0008006" key="3">
    <source>
        <dbReference type="Google" id="ProtNLM"/>
    </source>
</evidence>
<dbReference type="InterPro" id="IPR040521">
    <property type="entry name" value="KDZ"/>
</dbReference>
<evidence type="ECO:0000313" key="1">
    <source>
        <dbReference type="EMBL" id="EMD33447.1"/>
    </source>
</evidence>
<name>M2R5N2_CERS8</name>
<dbReference type="PANTHER" id="PTHR33096">
    <property type="entry name" value="CXC2 DOMAIN-CONTAINING PROTEIN"/>
    <property type="match status" value="1"/>
</dbReference>
<keyword evidence="2" id="KW-1185">Reference proteome</keyword>
<dbReference type="HOGENOM" id="CLU_003703_13_3_1"/>
<feature type="non-terminal residue" evidence="1">
    <location>
        <position position="1"/>
    </location>
</feature>
<dbReference type="AlphaFoldDB" id="M2R5N2"/>
<proteinExistence type="predicted"/>
<protein>
    <recommendedName>
        <fullName evidence="3">CxC2-like cysteine cluster KDZ transposase-associated domain-containing protein</fullName>
    </recommendedName>
</protein>
<sequence>FLYILIIALDANFRQKNRHRSTTYEDVCLSPGWSYFVEHSDYLAHVSRYANQEEISTCAAFQSMLQANAKNTKGLAASGVGGTTCARHEMWRPNGIGDLQRGERYCNMDYILVSSLLTVIGLWVITSYDIACQFFKNFTARVAGLPERLKLSVSRLDALIPKAHIGYHGLNCQSFFSFNFTRGVGRTDGEGIERSWGWLNKAVPSVKEMGPSDRQETLDDFCEYANWRKTVGLVDLLLRRMLEALKEAYQHEADFNSFYSSLKKEHPQEVQQWEAELLAWEADNTKPCPYMNLQPTKTVNAVRLDLLRREEGELIIGPMPNKDSSPTSFIMLGMEIEGLQQAIRTEFPPEVKLHTLAEANQVEKRSTLRKKIRRLRDMQAIHMPSLYQYIALEEDDLACKPEDVVLHLPSQLATDVRAKVCESALLSTEEALREAEAFEALENLRHHLRTRMFANKYKIKNVTGQRANTRAQTWQKTIDNRAIASKHRYRHARASLLALRGPGEWESTLRILNDTDVRALNERAMTSQEKVDWESVRRAAGIMEEELEGVSMQDGDWLEEGHRTLSWIWFFVGAGELEKNAGMQEGTSIKRPCKDFRNNGLEKEGTGFEIMLENWRFRKQCPSADF</sequence>
<dbReference type="EMBL" id="KB445806">
    <property type="protein sequence ID" value="EMD33447.1"/>
    <property type="molecule type" value="Genomic_DNA"/>
</dbReference>
<accession>M2R5N2</accession>
<dbReference type="PANTHER" id="PTHR33096:SF1">
    <property type="entry name" value="CXC1-LIKE CYSTEINE CLUSTER ASSOCIATED WITH KDZ TRANSPOSASES DOMAIN-CONTAINING PROTEIN"/>
    <property type="match status" value="1"/>
</dbReference>
<dbReference type="Pfam" id="PF18758">
    <property type="entry name" value="KDZ"/>
    <property type="match status" value="1"/>
</dbReference>
<gene>
    <name evidence="1" type="ORF">CERSUDRAFT_56923</name>
</gene>
<dbReference type="STRING" id="914234.M2R5N2"/>
<reference evidence="1 2" key="1">
    <citation type="journal article" date="2012" name="Proc. Natl. Acad. Sci. U.S.A.">
        <title>Comparative genomics of Ceriporiopsis subvermispora and Phanerochaete chrysosporium provide insight into selective ligninolysis.</title>
        <authorList>
            <person name="Fernandez-Fueyo E."/>
            <person name="Ruiz-Duenas F.J."/>
            <person name="Ferreira P."/>
            <person name="Floudas D."/>
            <person name="Hibbett D.S."/>
            <person name="Canessa P."/>
            <person name="Larrondo L.F."/>
            <person name="James T.Y."/>
            <person name="Seelenfreund D."/>
            <person name="Lobos S."/>
            <person name="Polanco R."/>
            <person name="Tello M."/>
            <person name="Honda Y."/>
            <person name="Watanabe T."/>
            <person name="Watanabe T."/>
            <person name="Ryu J.S."/>
            <person name="Kubicek C.P."/>
            <person name="Schmoll M."/>
            <person name="Gaskell J."/>
            <person name="Hammel K.E."/>
            <person name="St John F.J."/>
            <person name="Vanden Wymelenberg A."/>
            <person name="Sabat G."/>
            <person name="Splinter BonDurant S."/>
            <person name="Syed K."/>
            <person name="Yadav J.S."/>
            <person name="Doddapaneni H."/>
            <person name="Subramanian V."/>
            <person name="Lavin J.L."/>
            <person name="Oguiza J.A."/>
            <person name="Perez G."/>
            <person name="Pisabarro A.G."/>
            <person name="Ramirez L."/>
            <person name="Santoyo F."/>
            <person name="Master E."/>
            <person name="Coutinho P.M."/>
            <person name="Henrissat B."/>
            <person name="Lombard V."/>
            <person name="Magnuson J.K."/>
            <person name="Kuees U."/>
            <person name="Hori C."/>
            <person name="Igarashi K."/>
            <person name="Samejima M."/>
            <person name="Held B.W."/>
            <person name="Barry K.W."/>
            <person name="LaButti K.M."/>
            <person name="Lapidus A."/>
            <person name="Lindquist E.A."/>
            <person name="Lucas S.M."/>
            <person name="Riley R."/>
            <person name="Salamov A.A."/>
            <person name="Hoffmeister D."/>
            <person name="Schwenk D."/>
            <person name="Hadar Y."/>
            <person name="Yarden O."/>
            <person name="de Vries R.P."/>
            <person name="Wiebenga A."/>
            <person name="Stenlid J."/>
            <person name="Eastwood D."/>
            <person name="Grigoriev I.V."/>
            <person name="Berka R.M."/>
            <person name="Blanchette R.A."/>
            <person name="Kersten P."/>
            <person name="Martinez A.T."/>
            <person name="Vicuna R."/>
            <person name="Cullen D."/>
        </authorList>
    </citation>
    <scope>NUCLEOTIDE SEQUENCE [LARGE SCALE GENOMIC DNA]</scope>
    <source>
        <strain evidence="1 2">B</strain>
    </source>
</reference>
<evidence type="ECO:0000313" key="2">
    <source>
        <dbReference type="Proteomes" id="UP000016930"/>
    </source>
</evidence>